<gene>
    <name evidence="3" type="ORF">LVY72_12345</name>
</gene>
<proteinExistence type="predicted"/>
<dbReference type="EMBL" id="JAKLTQ010000008">
    <property type="protein sequence ID" value="MCG2622693.1"/>
    <property type="molecule type" value="Genomic_DNA"/>
</dbReference>
<protein>
    <submittedName>
        <fullName evidence="3">DUF2510 domain-containing protein</fullName>
    </submittedName>
</protein>
<organism evidence="3 4">
    <name type="scientific">Arthrobacter hankyongi</name>
    <dbReference type="NCBI Taxonomy" id="2904801"/>
    <lineage>
        <taxon>Bacteria</taxon>
        <taxon>Bacillati</taxon>
        <taxon>Actinomycetota</taxon>
        <taxon>Actinomycetes</taxon>
        <taxon>Micrococcales</taxon>
        <taxon>Micrococcaceae</taxon>
        <taxon>Arthrobacter</taxon>
    </lineage>
</organism>
<evidence type="ECO:0000313" key="4">
    <source>
        <dbReference type="Proteomes" id="UP001165368"/>
    </source>
</evidence>
<feature type="transmembrane region" description="Helical" evidence="1">
    <location>
        <begin position="116"/>
        <end position="142"/>
    </location>
</feature>
<sequence length="148" mass="16233">MTIRPRGWYQDPWDPSLRRLWDGQGWTHHTQAPALQDLLHTIGPLNHAPAPVQPSHPAETQSAKASNNQVIVGFTLAIVSLFFAAVPVNGTLLTLAATIFSTVGLIRQTPEMGKKYLVLGIIGVAIGLIYTFGSVIILMRFFNGELYI</sequence>
<reference evidence="3" key="1">
    <citation type="submission" date="2022-01" db="EMBL/GenBank/DDBJ databases">
        <authorList>
            <person name="Jo J.-H."/>
            <person name="Im W.-T."/>
        </authorList>
    </citation>
    <scope>NUCLEOTIDE SEQUENCE</scope>
    <source>
        <strain evidence="3">I2-34</strain>
    </source>
</reference>
<feature type="transmembrane region" description="Helical" evidence="1">
    <location>
        <begin position="70"/>
        <end position="86"/>
    </location>
</feature>
<keyword evidence="4" id="KW-1185">Reference proteome</keyword>
<name>A0ABS9L7Y8_9MICC</name>
<dbReference type="Pfam" id="PF10708">
    <property type="entry name" value="DUF2510"/>
    <property type="match status" value="1"/>
</dbReference>
<evidence type="ECO:0000259" key="2">
    <source>
        <dbReference type="Pfam" id="PF10708"/>
    </source>
</evidence>
<keyword evidence="1" id="KW-0472">Membrane</keyword>
<accession>A0ABS9L7Y8</accession>
<dbReference type="InterPro" id="IPR018929">
    <property type="entry name" value="DUF2510"/>
</dbReference>
<keyword evidence="1" id="KW-0812">Transmembrane</keyword>
<feature type="domain" description="DUF2510" evidence="2">
    <location>
        <begin position="7"/>
        <end position="34"/>
    </location>
</feature>
<keyword evidence="1" id="KW-1133">Transmembrane helix</keyword>
<evidence type="ECO:0000256" key="1">
    <source>
        <dbReference type="SAM" id="Phobius"/>
    </source>
</evidence>
<evidence type="ECO:0000313" key="3">
    <source>
        <dbReference type="EMBL" id="MCG2622693.1"/>
    </source>
</evidence>
<dbReference type="Proteomes" id="UP001165368">
    <property type="component" value="Unassembled WGS sequence"/>
</dbReference>
<comment type="caution">
    <text evidence="3">The sequence shown here is derived from an EMBL/GenBank/DDBJ whole genome shotgun (WGS) entry which is preliminary data.</text>
</comment>
<dbReference type="RefSeq" id="WP_237821250.1">
    <property type="nucleotide sequence ID" value="NZ_JAKLTQ010000008.1"/>
</dbReference>